<reference evidence="2 3" key="1">
    <citation type="journal article" date="2013" name="BMC Genomics">
        <title>Reconstruction of the lipid metabolism for the microalga Monoraphidium neglectum from its genome sequence reveals characteristics suitable for biofuel production.</title>
        <authorList>
            <person name="Bogen C."/>
            <person name="Al-Dilaimi A."/>
            <person name="Albersmeier A."/>
            <person name="Wichmann J."/>
            <person name="Grundmann M."/>
            <person name="Rupp O."/>
            <person name="Lauersen K.J."/>
            <person name="Blifernez-Klassen O."/>
            <person name="Kalinowski J."/>
            <person name="Goesmann A."/>
            <person name="Mussgnug J.H."/>
            <person name="Kruse O."/>
        </authorList>
    </citation>
    <scope>NUCLEOTIDE SEQUENCE [LARGE SCALE GENOMIC DNA]</scope>
    <source>
        <strain evidence="2 3">SAG 48.87</strain>
    </source>
</reference>
<dbReference type="GeneID" id="25732630"/>
<accession>A0A0D2KA87</accession>
<dbReference type="EMBL" id="KK105171">
    <property type="protein sequence ID" value="KIY92953.1"/>
    <property type="molecule type" value="Genomic_DNA"/>
</dbReference>
<evidence type="ECO:0000256" key="1">
    <source>
        <dbReference type="SAM" id="MobiDB-lite"/>
    </source>
</evidence>
<evidence type="ECO:0000313" key="3">
    <source>
        <dbReference type="Proteomes" id="UP000054498"/>
    </source>
</evidence>
<dbReference type="KEGG" id="mng:MNEG_15011"/>
<dbReference type="AlphaFoldDB" id="A0A0D2KA87"/>
<feature type="region of interest" description="Disordered" evidence="1">
    <location>
        <begin position="31"/>
        <end position="82"/>
    </location>
</feature>
<dbReference type="Proteomes" id="UP000054498">
    <property type="component" value="Unassembled WGS sequence"/>
</dbReference>
<feature type="compositionally biased region" description="Gly residues" evidence="1">
    <location>
        <begin position="59"/>
        <end position="75"/>
    </location>
</feature>
<organism evidence="2 3">
    <name type="scientific">Monoraphidium neglectum</name>
    <dbReference type="NCBI Taxonomy" id="145388"/>
    <lineage>
        <taxon>Eukaryota</taxon>
        <taxon>Viridiplantae</taxon>
        <taxon>Chlorophyta</taxon>
        <taxon>core chlorophytes</taxon>
        <taxon>Chlorophyceae</taxon>
        <taxon>CS clade</taxon>
        <taxon>Sphaeropleales</taxon>
        <taxon>Selenastraceae</taxon>
        <taxon>Monoraphidium</taxon>
    </lineage>
</organism>
<gene>
    <name evidence="2" type="ORF">MNEG_15011</name>
</gene>
<dbReference type="RefSeq" id="XP_013891973.1">
    <property type="nucleotide sequence ID" value="XM_014036519.1"/>
</dbReference>
<feature type="non-terminal residue" evidence="2">
    <location>
        <position position="1"/>
    </location>
</feature>
<evidence type="ECO:0000313" key="2">
    <source>
        <dbReference type="EMBL" id="KIY92953.1"/>
    </source>
</evidence>
<sequence>AIVGIVVGCFVALSVGTGALLIYKARQIKNAQEGRGASGASKRPSGPGDVERGPRMTNSGGGAAGGYGGLGGSSRGTGLPVV</sequence>
<proteinExistence type="predicted"/>
<protein>
    <submittedName>
        <fullName evidence="2">Uncharacterized protein</fullName>
    </submittedName>
</protein>
<keyword evidence="3" id="KW-1185">Reference proteome</keyword>
<name>A0A0D2KA87_9CHLO</name>